<comment type="caution">
    <text evidence="8">The sequence shown here is derived from an EMBL/GenBank/DDBJ whole genome shotgun (WGS) entry which is preliminary data.</text>
</comment>
<keyword evidence="5 6" id="KW-0472">Membrane</keyword>
<evidence type="ECO:0000259" key="7">
    <source>
        <dbReference type="PROSITE" id="PS50156"/>
    </source>
</evidence>
<keyword evidence="2" id="KW-1003">Cell membrane</keyword>
<feature type="transmembrane region" description="Helical" evidence="6">
    <location>
        <begin position="103"/>
        <end position="126"/>
    </location>
</feature>
<evidence type="ECO:0000313" key="8">
    <source>
        <dbReference type="EMBL" id="CAG4883269.1"/>
    </source>
</evidence>
<dbReference type="AlphaFoldDB" id="A0A916N201"/>
<reference evidence="8" key="1">
    <citation type="submission" date="2021-04" db="EMBL/GenBank/DDBJ databases">
        <authorList>
            <person name="Hornung B."/>
        </authorList>
    </citation>
    <scope>NUCLEOTIDE SEQUENCE</scope>
    <source>
        <strain evidence="8">G5G6</strain>
    </source>
</reference>
<feature type="domain" description="SSD" evidence="7">
    <location>
        <begin position="1"/>
        <end position="125"/>
    </location>
</feature>
<comment type="subcellular location">
    <subcellularLocation>
        <location evidence="1">Cell membrane</location>
        <topology evidence="1">Multi-pass membrane protein</topology>
    </subcellularLocation>
</comment>
<keyword evidence="4 6" id="KW-1133">Transmembrane helix</keyword>
<feature type="transmembrane region" description="Helical" evidence="6">
    <location>
        <begin position="66"/>
        <end position="91"/>
    </location>
</feature>
<dbReference type="GO" id="GO:0005886">
    <property type="term" value="C:plasma membrane"/>
    <property type="evidence" value="ECO:0007669"/>
    <property type="project" value="UniProtKB-SubCell"/>
</dbReference>
<evidence type="ECO:0000313" key="9">
    <source>
        <dbReference type="Proteomes" id="UP000742786"/>
    </source>
</evidence>
<feature type="transmembrane region" description="Helical" evidence="6">
    <location>
        <begin position="24"/>
        <end position="45"/>
    </location>
</feature>
<sequence>MILPMIFATIMIYAYTGIKNIGMNVNTVPVIAVDIGVGIDYAIYIMQRIREEMAQLRNLRQVVLRAISTTGFAVTFTATTLIAGVIMWVVFSQLRFQSDSALLLSLMLVLNAAAAMLLMPAWVMIFKPHFIT</sequence>
<keyword evidence="3 6" id="KW-0812">Transmembrane</keyword>
<dbReference type="Pfam" id="PF03176">
    <property type="entry name" value="MMPL"/>
    <property type="match status" value="1"/>
</dbReference>
<name>A0A916N201_9PROT</name>
<evidence type="ECO:0000256" key="3">
    <source>
        <dbReference type="ARBA" id="ARBA00022692"/>
    </source>
</evidence>
<evidence type="ECO:0000256" key="2">
    <source>
        <dbReference type="ARBA" id="ARBA00022475"/>
    </source>
</evidence>
<dbReference type="InterPro" id="IPR000731">
    <property type="entry name" value="SSD"/>
</dbReference>
<evidence type="ECO:0000256" key="5">
    <source>
        <dbReference type="ARBA" id="ARBA00023136"/>
    </source>
</evidence>
<dbReference type="PANTHER" id="PTHR33406">
    <property type="entry name" value="MEMBRANE PROTEIN MJ1562-RELATED"/>
    <property type="match status" value="1"/>
</dbReference>
<gene>
    <name evidence="8" type="ORF">GTOL_11151</name>
</gene>
<dbReference type="PANTHER" id="PTHR33406:SF10">
    <property type="entry name" value="SSD DOMAIN-CONTAINING PROTEIN"/>
    <property type="match status" value="1"/>
</dbReference>
<dbReference type="InterPro" id="IPR050545">
    <property type="entry name" value="Mycobact_MmpL"/>
</dbReference>
<dbReference type="InterPro" id="IPR004869">
    <property type="entry name" value="MMPL_dom"/>
</dbReference>
<protein>
    <recommendedName>
        <fullName evidence="7">SSD domain-containing protein</fullName>
    </recommendedName>
</protein>
<keyword evidence="9" id="KW-1185">Reference proteome</keyword>
<evidence type="ECO:0000256" key="4">
    <source>
        <dbReference type="ARBA" id="ARBA00022989"/>
    </source>
</evidence>
<accession>A0A916N201</accession>
<dbReference type="Gene3D" id="1.20.1640.10">
    <property type="entry name" value="Multidrug efflux transporter AcrB transmembrane domain"/>
    <property type="match status" value="1"/>
</dbReference>
<proteinExistence type="predicted"/>
<dbReference type="Proteomes" id="UP000742786">
    <property type="component" value="Unassembled WGS sequence"/>
</dbReference>
<organism evidence="8 9">
    <name type="scientific">Georgfuchsia toluolica</name>
    <dbReference type="NCBI Taxonomy" id="424218"/>
    <lineage>
        <taxon>Bacteria</taxon>
        <taxon>Pseudomonadati</taxon>
        <taxon>Pseudomonadota</taxon>
        <taxon>Betaproteobacteria</taxon>
        <taxon>Nitrosomonadales</taxon>
        <taxon>Sterolibacteriaceae</taxon>
        <taxon>Georgfuchsia</taxon>
    </lineage>
</organism>
<dbReference type="PROSITE" id="PS50156">
    <property type="entry name" value="SSD"/>
    <property type="match status" value="1"/>
</dbReference>
<dbReference type="SUPFAM" id="SSF82866">
    <property type="entry name" value="Multidrug efflux transporter AcrB transmembrane domain"/>
    <property type="match status" value="1"/>
</dbReference>
<evidence type="ECO:0000256" key="6">
    <source>
        <dbReference type="SAM" id="Phobius"/>
    </source>
</evidence>
<dbReference type="EMBL" id="CAJQUM010000001">
    <property type="protein sequence ID" value="CAG4883269.1"/>
    <property type="molecule type" value="Genomic_DNA"/>
</dbReference>
<evidence type="ECO:0000256" key="1">
    <source>
        <dbReference type="ARBA" id="ARBA00004651"/>
    </source>
</evidence>